<evidence type="ECO:0000313" key="2">
    <source>
        <dbReference type="Proteomes" id="UP000002215"/>
    </source>
</evidence>
<dbReference type="AlphaFoldDB" id="A0A979G5V1"/>
<proteinExistence type="predicted"/>
<protein>
    <submittedName>
        <fullName evidence="1">Uncharacterized protein</fullName>
    </submittedName>
</protein>
<reference evidence="2" key="1">
    <citation type="submission" date="2009-08" db="EMBL/GenBank/DDBJ databases">
        <title>The complete genome of Chitinophaga pinensis DSM 2588.</title>
        <authorList>
            <consortium name="US DOE Joint Genome Institute (JGI-PGF)"/>
            <person name="Lucas S."/>
            <person name="Copeland A."/>
            <person name="Lapidus A."/>
            <person name="Glavina del Rio T."/>
            <person name="Dalin E."/>
            <person name="Tice H."/>
            <person name="Bruce D."/>
            <person name="Goodwin L."/>
            <person name="Pitluck S."/>
            <person name="Kyrpides N."/>
            <person name="Mavromatis K."/>
            <person name="Ivanova N."/>
            <person name="Mikhailova N."/>
            <person name="Sims D."/>
            <person name="Meinche L."/>
            <person name="Brettin T."/>
            <person name="Detter J.C."/>
            <person name="Han C."/>
            <person name="Larimer F."/>
            <person name="Land M."/>
            <person name="Hauser L."/>
            <person name="Markowitz V."/>
            <person name="Cheng J.-F."/>
            <person name="Hugenholtz P."/>
            <person name="Woyke T."/>
            <person name="Wu D."/>
            <person name="Spring S."/>
            <person name="Klenk H.-P."/>
            <person name="Eisen J.A."/>
        </authorList>
    </citation>
    <scope>NUCLEOTIDE SEQUENCE [LARGE SCALE GENOMIC DNA]</scope>
    <source>
        <strain evidence="2">ATCC 43595 / DSM 2588 / LMG 13176 / NBRC 15968 / NCIMB 11800 / UQM 2034</strain>
    </source>
</reference>
<sequence length="966" mass="100813">MASNAGLNIQIGATVTALNNALNAAINGITNFSNTVNRLSPQSGAAAAGITNLANAVNSGAASFNYLSGSAINANSAINNTTNAVNGLSPVTGAAAAGITNLANAINTGNASFVSLSNTASQASANISGTSTSINNLSPITSAAAAGITNLANAIQNGQASFINLGNAATQANNSLQNTNSTAQRSGASFNAVILDYYSAAGALNRLSPATTAAALGITNLGAAFSNSRASIRSFYTGYASDIQGLTRNTQDVVNTFGRLPLATSATSVGITNLTRAVNSGNASLVGMSRTAQYAVQANARLATSTQSLVRPAANATGAIAGLNNIIRDAPFGVIGIGNNITQLIDAFGQLQRQTGSTGAALRTLAGSVFGPAGIFTLGLSAAISLWTVYSMRQSQAKSKAEEAAKAIKTTGQVIKEAAATLQQYNAEALGEIATLNRLFEIATDDVRSRKDRVAALKELKKQTNGYLDDLKLETLQTDAARKALDEYNASLFNSALIKAYQGQLEELAKVYAFNKDNADKARKALDEFDAAQIRQRKRIQNGQLTGRQIDEAQSKIMANEAARAKLVENTNGFINKQNQAYDEILNTGKKIADLQVKVNPFGKQDADTKSAGESISKVLEIMNAQLAASDAQFKNTGGALDFLAKDKIQILQSAFDKLVNLGLKPTSPELENIQKHINDLEGSIIGKQDLFGAQLFNFDGKSIITAEEQIISLRQQMESLKKLGVDPASNSFKELSKKYDSLTAKTSSSALFDTSSFRLVNGQLQAINTSLVNAATAQQRFNNTVSDLSDKYAASKLKLEAFLATINDSFQSLALDIAGSLGDAIAGAFMGNGFKGAIQSFAGIFGSYLQSLGKQLIAYSGILKGVQIAIKTFSPVAAAVAGAAALVAGSALKAYASKVPSFATGGVVTEPTLAMVGDNPGRKEAIIPSELWDKIGGGGFGIASIDFDYDKLRIRIDQSRRRGGY</sequence>
<dbReference type="RefSeq" id="WP_012791535.1">
    <property type="nucleotide sequence ID" value="NC_013132.1"/>
</dbReference>
<name>A0A979G5V1_CHIPD</name>
<dbReference type="Proteomes" id="UP000002215">
    <property type="component" value="Chromosome"/>
</dbReference>
<dbReference type="OrthoDB" id="780707at2"/>
<accession>A0A979G5V1</accession>
<organism evidence="1 2">
    <name type="scientific">Chitinophaga pinensis (strain ATCC 43595 / DSM 2588 / LMG 13176 / NBRC 15968 / NCIMB 11800 / UQM 2034)</name>
    <dbReference type="NCBI Taxonomy" id="485918"/>
    <lineage>
        <taxon>Bacteria</taxon>
        <taxon>Pseudomonadati</taxon>
        <taxon>Bacteroidota</taxon>
        <taxon>Chitinophagia</taxon>
        <taxon>Chitinophagales</taxon>
        <taxon>Chitinophagaceae</taxon>
        <taxon>Chitinophaga</taxon>
    </lineage>
</organism>
<dbReference type="KEGG" id="cpi:Cpin_3900"/>
<dbReference type="SUPFAM" id="SSF58104">
    <property type="entry name" value="Methyl-accepting chemotaxis protein (MCP) signaling domain"/>
    <property type="match status" value="1"/>
</dbReference>
<dbReference type="EMBL" id="CP001699">
    <property type="protein sequence ID" value="ACU61362.1"/>
    <property type="molecule type" value="Genomic_DNA"/>
</dbReference>
<gene>
    <name evidence="1" type="ordered locus">Cpin_3900</name>
</gene>
<reference evidence="1 2" key="2">
    <citation type="journal article" date="2010" name="Stand. Genomic Sci.">
        <title>Complete genome sequence of Chitinophaga pinensis type strain (UQM 2034).</title>
        <authorList>
            <person name="Glavina Del Rio T."/>
            <person name="Abt B."/>
            <person name="Spring S."/>
            <person name="Lapidus A."/>
            <person name="Nolan M."/>
            <person name="Tice H."/>
            <person name="Copeland A."/>
            <person name="Cheng J.F."/>
            <person name="Chen F."/>
            <person name="Bruce D."/>
            <person name="Goodwin L."/>
            <person name="Pitluck S."/>
            <person name="Ivanova N."/>
            <person name="Mavromatis K."/>
            <person name="Mikhailova N."/>
            <person name="Pati A."/>
            <person name="Chen A."/>
            <person name="Palaniappan K."/>
            <person name="Land M."/>
            <person name="Hauser L."/>
            <person name="Chang Y.J."/>
            <person name="Jeffries C.D."/>
            <person name="Chain P."/>
            <person name="Saunders E."/>
            <person name="Detter J.C."/>
            <person name="Brettin T."/>
            <person name="Rohde M."/>
            <person name="Goker M."/>
            <person name="Bristow J."/>
            <person name="Eisen J.A."/>
            <person name="Markowitz V."/>
            <person name="Hugenholtz P."/>
            <person name="Kyrpides N.C."/>
            <person name="Klenk H.P."/>
            <person name="Lucas S."/>
        </authorList>
    </citation>
    <scope>NUCLEOTIDE SEQUENCE [LARGE SCALE GENOMIC DNA]</scope>
    <source>
        <strain evidence="2">ATCC 43595 / DSM 2588 / LMG 13176 / NBRC 15968 / NCIMB 11800 / UQM 2034</strain>
    </source>
</reference>
<evidence type="ECO:0000313" key="1">
    <source>
        <dbReference type="EMBL" id="ACU61362.1"/>
    </source>
</evidence>